<sequence length="161" mass="18003">MRKNHPCPLTKLASDSNFRKLKERADQLSALDRVLQSVLEQHQIKHCKIANFRTGTLYLAVSSAVWLTKFNQKRSDILSDLRQSIPALVSIEAKINPELAKKVTAKVNEPVQFKANPRRISETSAGYILGAAEHASGKLKEKLERLAALATERRASTDNEN</sequence>
<comment type="caution">
    <text evidence="1">The sequence shown here is derived from an EMBL/GenBank/DDBJ whole genome shotgun (WGS) entry which is preliminary data.</text>
</comment>
<evidence type="ECO:0000313" key="2">
    <source>
        <dbReference type="Proteomes" id="UP001201273"/>
    </source>
</evidence>
<dbReference type="InterPro" id="IPR007922">
    <property type="entry name" value="DciA-like"/>
</dbReference>
<keyword evidence="2" id="KW-1185">Reference proteome</keyword>
<dbReference type="Pfam" id="PF05258">
    <property type="entry name" value="DciA"/>
    <property type="match status" value="1"/>
</dbReference>
<protein>
    <submittedName>
        <fullName evidence="1">DciA family protein</fullName>
    </submittedName>
</protein>
<dbReference type="EMBL" id="JAIMJA010000015">
    <property type="protein sequence ID" value="MCE2596105.1"/>
    <property type="molecule type" value="Genomic_DNA"/>
</dbReference>
<evidence type="ECO:0000313" key="1">
    <source>
        <dbReference type="EMBL" id="MCE2596105.1"/>
    </source>
</evidence>
<reference evidence="1 2" key="1">
    <citation type="journal article" date="2022" name="Environ. Microbiol. Rep.">
        <title>Eco-phylogenetic analyses reveal divergent evolution of vitamin B12 metabolism in the marine bacterial family 'Psychromonadaceae'.</title>
        <authorList>
            <person name="Jin X."/>
            <person name="Yang Y."/>
            <person name="Cao H."/>
            <person name="Gao B."/>
            <person name="Zhao Z."/>
        </authorList>
    </citation>
    <scope>NUCLEOTIDE SEQUENCE [LARGE SCALE GENOMIC DNA]</scope>
    <source>
        <strain evidence="1 2">MKS20</strain>
    </source>
</reference>
<dbReference type="Proteomes" id="UP001201273">
    <property type="component" value="Unassembled WGS sequence"/>
</dbReference>
<gene>
    <name evidence="1" type="ORF">K6Y31_14930</name>
</gene>
<proteinExistence type="predicted"/>
<name>A0ABS8WFI9_9GAMM</name>
<accession>A0ABS8WFI9</accession>
<dbReference type="RefSeq" id="WP_233053757.1">
    <property type="nucleotide sequence ID" value="NZ_JAIMJA010000015.1"/>
</dbReference>
<organism evidence="1 2">
    <name type="scientific">Motilimonas cestriensis</name>
    <dbReference type="NCBI Taxonomy" id="2742685"/>
    <lineage>
        <taxon>Bacteria</taxon>
        <taxon>Pseudomonadati</taxon>
        <taxon>Pseudomonadota</taxon>
        <taxon>Gammaproteobacteria</taxon>
        <taxon>Alteromonadales</taxon>
        <taxon>Alteromonadales genera incertae sedis</taxon>
        <taxon>Motilimonas</taxon>
    </lineage>
</organism>